<keyword evidence="1" id="KW-0472">Membrane</keyword>
<keyword evidence="3" id="KW-1185">Reference proteome</keyword>
<evidence type="ECO:0000313" key="3">
    <source>
        <dbReference type="Proteomes" id="UP001595528"/>
    </source>
</evidence>
<organism evidence="2 3">
    <name type="scientific">Marinibaculum pumilum</name>
    <dbReference type="NCBI Taxonomy" id="1766165"/>
    <lineage>
        <taxon>Bacteria</taxon>
        <taxon>Pseudomonadati</taxon>
        <taxon>Pseudomonadota</taxon>
        <taxon>Alphaproteobacteria</taxon>
        <taxon>Rhodospirillales</taxon>
        <taxon>Rhodospirillaceae</taxon>
        <taxon>Marinibaculum</taxon>
    </lineage>
</organism>
<comment type="caution">
    <text evidence="2">The sequence shown here is derived from an EMBL/GenBank/DDBJ whole genome shotgun (WGS) entry which is preliminary data.</text>
</comment>
<keyword evidence="1" id="KW-1133">Transmembrane helix</keyword>
<sequence length="191" mass="20016">MPGQIPGADRGPQDEAAAGSRHAYPAEGVWGEAARALVGLALGLGLMLISPAGGTVFLAGAALALLFAAFAAAVWRRRGTVVTLDRDGLTLATGLPAGLPFGLSGRRLDWSDLRGMSLRYFSTRRDRSGGWMQLTLKGRAGRLTMLSTISGFPRIARQAEAAARRNGLALGIATERNLLALGEGLERRPPA</sequence>
<dbReference type="RefSeq" id="WP_379899453.1">
    <property type="nucleotide sequence ID" value="NZ_JBHRTR010000020.1"/>
</dbReference>
<feature type="transmembrane region" description="Helical" evidence="1">
    <location>
        <begin position="55"/>
        <end position="75"/>
    </location>
</feature>
<gene>
    <name evidence="2" type="ORF">ACFOGJ_08630</name>
</gene>
<name>A0ABV7KYA8_9PROT</name>
<keyword evidence="1" id="KW-0812">Transmembrane</keyword>
<accession>A0ABV7KYA8</accession>
<proteinExistence type="predicted"/>
<dbReference type="EMBL" id="JBHRTR010000020">
    <property type="protein sequence ID" value="MFC3227291.1"/>
    <property type="molecule type" value="Genomic_DNA"/>
</dbReference>
<protein>
    <recommendedName>
        <fullName evidence="4">PH domain-containing protein</fullName>
    </recommendedName>
</protein>
<evidence type="ECO:0008006" key="4">
    <source>
        <dbReference type="Google" id="ProtNLM"/>
    </source>
</evidence>
<evidence type="ECO:0000313" key="2">
    <source>
        <dbReference type="EMBL" id="MFC3227291.1"/>
    </source>
</evidence>
<dbReference type="Proteomes" id="UP001595528">
    <property type="component" value="Unassembled WGS sequence"/>
</dbReference>
<evidence type="ECO:0000256" key="1">
    <source>
        <dbReference type="SAM" id="Phobius"/>
    </source>
</evidence>
<reference evidence="3" key="1">
    <citation type="journal article" date="2019" name="Int. J. Syst. Evol. Microbiol.">
        <title>The Global Catalogue of Microorganisms (GCM) 10K type strain sequencing project: providing services to taxonomists for standard genome sequencing and annotation.</title>
        <authorList>
            <consortium name="The Broad Institute Genomics Platform"/>
            <consortium name="The Broad Institute Genome Sequencing Center for Infectious Disease"/>
            <person name="Wu L."/>
            <person name="Ma J."/>
        </authorList>
    </citation>
    <scope>NUCLEOTIDE SEQUENCE [LARGE SCALE GENOMIC DNA]</scope>
    <source>
        <strain evidence="3">KCTC 42964</strain>
    </source>
</reference>